<dbReference type="Proteomes" id="UP001054821">
    <property type="component" value="Chromosome 4"/>
</dbReference>
<keyword evidence="2" id="KW-1185">Reference proteome</keyword>
<accession>A0AAD4VXC5</accession>
<organism evidence="1 2">
    <name type="scientific">Prunus dulcis</name>
    <name type="common">Almond</name>
    <name type="synonym">Amygdalus dulcis</name>
    <dbReference type="NCBI Taxonomy" id="3755"/>
    <lineage>
        <taxon>Eukaryota</taxon>
        <taxon>Viridiplantae</taxon>
        <taxon>Streptophyta</taxon>
        <taxon>Embryophyta</taxon>
        <taxon>Tracheophyta</taxon>
        <taxon>Spermatophyta</taxon>
        <taxon>Magnoliopsida</taxon>
        <taxon>eudicotyledons</taxon>
        <taxon>Gunneridae</taxon>
        <taxon>Pentapetalae</taxon>
        <taxon>rosids</taxon>
        <taxon>fabids</taxon>
        <taxon>Rosales</taxon>
        <taxon>Rosaceae</taxon>
        <taxon>Amygdaloideae</taxon>
        <taxon>Amygdaleae</taxon>
        <taxon>Prunus</taxon>
    </lineage>
</organism>
<dbReference type="EMBL" id="JAJFAZ020000004">
    <property type="protein sequence ID" value="KAI5333044.1"/>
    <property type="molecule type" value="Genomic_DNA"/>
</dbReference>
<gene>
    <name evidence="1" type="ORF">L3X38_023174</name>
</gene>
<evidence type="ECO:0000313" key="1">
    <source>
        <dbReference type="EMBL" id="KAI5333044.1"/>
    </source>
</evidence>
<evidence type="ECO:0000313" key="2">
    <source>
        <dbReference type="Proteomes" id="UP001054821"/>
    </source>
</evidence>
<proteinExistence type="predicted"/>
<name>A0AAD4VXC5_PRUDU</name>
<protein>
    <submittedName>
        <fullName evidence="1">Uncharacterized protein</fullName>
    </submittedName>
</protein>
<sequence>MFSSKIEDVLVAYRGSSRDYEQLASAIASLALFNLLDKYSVSPFQMEAEKAGVEHVGGKIDDITVVVAQVVASSTSFTTTTPASLGFGFERTNTKRKREDYIMFRN</sequence>
<reference evidence="1 2" key="1">
    <citation type="journal article" date="2022" name="G3 (Bethesda)">
        <title>Whole-genome sequence and methylome profiling of the almond [Prunus dulcis (Mill.) D.A. Webb] cultivar 'Nonpareil'.</title>
        <authorList>
            <person name="D'Amico-Willman K.M."/>
            <person name="Ouma W.Z."/>
            <person name="Meulia T."/>
            <person name="Sideli G.M."/>
            <person name="Gradziel T.M."/>
            <person name="Fresnedo-Ramirez J."/>
        </authorList>
    </citation>
    <scope>NUCLEOTIDE SEQUENCE [LARGE SCALE GENOMIC DNA]</scope>
    <source>
        <strain evidence="1">Clone GOH B32 T37-40</strain>
    </source>
</reference>
<dbReference type="AlphaFoldDB" id="A0AAD4VXC5"/>
<comment type="caution">
    <text evidence="1">The sequence shown here is derived from an EMBL/GenBank/DDBJ whole genome shotgun (WGS) entry which is preliminary data.</text>
</comment>